<dbReference type="EMBL" id="HAEE01004424">
    <property type="protein sequence ID" value="SBR24444.1"/>
    <property type="molecule type" value="Transcribed_RNA"/>
</dbReference>
<gene>
    <name evidence="2" type="primary">Nfu_g_1_004057</name>
</gene>
<feature type="non-terminal residue" evidence="2">
    <location>
        <position position="49"/>
    </location>
</feature>
<proteinExistence type="predicted"/>
<dbReference type="AlphaFoldDB" id="A0A1A8JYJ9"/>
<feature type="region of interest" description="Disordered" evidence="1">
    <location>
        <begin position="30"/>
        <end position="49"/>
    </location>
</feature>
<reference evidence="2" key="2">
    <citation type="submission" date="2016-06" db="EMBL/GenBank/DDBJ databases">
        <title>The genome of a short-lived fish provides insights into sex chromosome evolution and the genetic control of aging.</title>
        <authorList>
            <person name="Reichwald K."/>
            <person name="Felder M."/>
            <person name="Petzold A."/>
            <person name="Koch P."/>
            <person name="Groth M."/>
            <person name="Platzer M."/>
        </authorList>
    </citation>
    <scope>NUCLEOTIDE SEQUENCE</scope>
    <source>
        <tissue evidence="2">Brain</tissue>
    </source>
</reference>
<accession>A0A1A8JYJ9</accession>
<protein>
    <submittedName>
        <fullName evidence="2">Uncharacterized protein</fullName>
    </submittedName>
</protein>
<sequence length="49" mass="5544">MTGFNFFELIICNLDCVFVIVIFKRSIVQNHGDTGSFPSPEHGFLKDPL</sequence>
<organism evidence="2">
    <name type="scientific">Nothobranchius kuhntae</name>
    <name type="common">Beira killifish</name>
    <dbReference type="NCBI Taxonomy" id="321403"/>
    <lineage>
        <taxon>Eukaryota</taxon>
        <taxon>Metazoa</taxon>
        <taxon>Chordata</taxon>
        <taxon>Craniata</taxon>
        <taxon>Vertebrata</taxon>
        <taxon>Euteleostomi</taxon>
        <taxon>Actinopterygii</taxon>
        <taxon>Neopterygii</taxon>
        <taxon>Teleostei</taxon>
        <taxon>Neoteleostei</taxon>
        <taxon>Acanthomorphata</taxon>
        <taxon>Ovalentaria</taxon>
        <taxon>Atherinomorphae</taxon>
        <taxon>Cyprinodontiformes</taxon>
        <taxon>Nothobranchiidae</taxon>
        <taxon>Nothobranchius</taxon>
    </lineage>
</organism>
<reference evidence="2" key="1">
    <citation type="submission" date="2016-05" db="EMBL/GenBank/DDBJ databases">
        <authorList>
            <person name="Lavstsen T."/>
            <person name="Jespersen J.S."/>
        </authorList>
    </citation>
    <scope>NUCLEOTIDE SEQUENCE</scope>
    <source>
        <tissue evidence="2">Brain</tissue>
    </source>
</reference>
<evidence type="ECO:0000313" key="2">
    <source>
        <dbReference type="EMBL" id="SBR24444.1"/>
    </source>
</evidence>
<evidence type="ECO:0000256" key="1">
    <source>
        <dbReference type="SAM" id="MobiDB-lite"/>
    </source>
</evidence>
<name>A0A1A8JYJ9_NOTKU</name>